<dbReference type="EMBL" id="JAAMPC010000011">
    <property type="protein sequence ID" value="KAG2283992.1"/>
    <property type="molecule type" value="Genomic_DNA"/>
</dbReference>
<protein>
    <submittedName>
        <fullName evidence="2">Uncharacterized protein</fullName>
    </submittedName>
</protein>
<evidence type="ECO:0000256" key="1">
    <source>
        <dbReference type="SAM" id="MobiDB-lite"/>
    </source>
</evidence>
<feature type="region of interest" description="Disordered" evidence="1">
    <location>
        <begin position="69"/>
        <end position="89"/>
    </location>
</feature>
<name>A0A8X7RA95_BRACI</name>
<organism evidence="2 3">
    <name type="scientific">Brassica carinata</name>
    <name type="common">Ethiopian mustard</name>
    <name type="synonym">Abyssinian cabbage</name>
    <dbReference type="NCBI Taxonomy" id="52824"/>
    <lineage>
        <taxon>Eukaryota</taxon>
        <taxon>Viridiplantae</taxon>
        <taxon>Streptophyta</taxon>
        <taxon>Embryophyta</taxon>
        <taxon>Tracheophyta</taxon>
        <taxon>Spermatophyta</taxon>
        <taxon>Magnoliopsida</taxon>
        <taxon>eudicotyledons</taxon>
        <taxon>Gunneridae</taxon>
        <taxon>Pentapetalae</taxon>
        <taxon>rosids</taxon>
        <taxon>malvids</taxon>
        <taxon>Brassicales</taxon>
        <taxon>Brassicaceae</taxon>
        <taxon>Brassiceae</taxon>
        <taxon>Brassica</taxon>
    </lineage>
</organism>
<accession>A0A8X7RA95</accession>
<keyword evidence="3" id="KW-1185">Reference proteome</keyword>
<reference evidence="2 3" key="1">
    <citation type="submission" date="2020-02" db="EMBL/GenBank/DDBJ databases">
        <authorList>
            <person name="Ma Q."/>
            <person name="Huang Y."/>
            <person name="Song X."/>
            <person name="Pei D."/>
        </authorList>
    </citation>
    <scope>NUCLEOTIDE SEQUENCE [LARGE SCALE GENOMIC DNA]</scope>
    <source>
        <strain evidence="2">Sxm20200214</strain>
        <tissue evidence="2">Leaf</tissue>
    </source>
</reference>
<gene>
    <name evidence="2" type="ORF">Bca52824_055212</name>
</gene>
<comment type="caution">
    <text evidence="2">The sequence shown here is derived from an EMBL/GenBank/DDBJ whole genome shotgun (WGS) entry which is preliminary data.</text>
</comment>
<proteinExistence type="predicted"/>
<dbReference type="OrthoDB" id="10571846at2759"/>
<dbReference type="Proteomes" id="UP000886595">
    <property type="component" value="Unassembled WGS sequence"/>
</dbReference>
<evidence type="ECO:0000313" key="3">
    <source>
        <dbReference type="Proteomes" id="UP000886595"/>
    </source>
</evidence>
<dbReference type="AlphaFoldDB" id="A0A8X7RA95"/>
<evidence type="ECO:0000313" key="2">
    <source>
        <dbReference type="EMBL" id="KAG2283992.1"/>
    </source>
</evidence>
<sequence>MAEMEEVMNRIARALNKYMMEKKKKKSACFSLADGDIIDIANIVEIAAINMMRDERTEVILDLRLPSRSPLSEEAAGMDSSEIPVDLPPENQLKEKSWVAAAKKK</sequence>